<organism evidence="6">
    <name type="scientific">uncultured bacterium A1Q1_fos_499</name>
    <dbReference type="NCBI Taxonomy" id="1256578"/>
    <lineage>
        <taxon>Bacteria</taxon>
        <taxon>environmental samples</taxon>
    </lineage>
</organism>
<evidence type="ECO:0000256" key="4">
    <source>
        <dbReference type="ARBA" id="ARBA00022840"/>
    </source>
</evidence>
<dbReference type="InterPro" id="IPR003593">
    <property type="entry name" value="AAA+_ATPase"/>
</dbReference>
<dbReference type="PANTHER" id="PTHR42734:SF17">
    <property type="entry name" value="METAL TRANSPORT SYSTEM ATP-BINDING PROTEIN TM_0124-RELATED"/>
    <property type="match status" value="1"/>
</dbReference>
<evidence type="ECO:0000256" key="3">
    <source>
        <dbReference type="ARBA" id="ARBA00022741"/>
    </source>
</evidence>
<reference evidence="6" key="1">
    <citation type="submission" date="2012-09" db="EMBL/GenBank/DDBJ databases">
        <title>Metagenomic Characterization of a Microbial Community in Wastewater Detects High Levels of Antibiotic Resistance.</title>
        <authorList>
            <person name="Abrams M."/>
            <person name="Caldwell A."/>
            <person name="Vandaei E."/>
            <person name="Lee W."/>
            <person name="Perrott J."/>
            <person name="Khan S.Y."/>
            <person name="Ta J."/>
            <person name="Romero D."/>
            <person name="Nguyen V."/>
            <person name="Pourmand N."/>
            <person name="Ouverney C.C."/>
        </authorList>
    </citation>
    <scope>NUCLEOTIDE SEQUENCE</scope>
</reference>
<dbReference type="Gene3D" id="3.40.50.300">
    <property type="entry name" value="P-loop containing nucleotide triphosphate hydrolases"/>
    <property type="match status" value="1"/>
</dbReference>
<dbReference type="InterPro" id="IPR003439">
    <property type="entry name" value="ABC_transporter-like_ATP-bd"/>
</dbReference>
<keyword evidence="4 6" id="KW-0067">ATP-binding</keyword>
<feature type="domain" description="ABC transporter" evidence="5">
    <location>
        <begin position="17"/>
        <end position="240"/>
    </location>
</feature>
<keyword evidence="3" id="KW-0547">Nucleotide-binding</keyword>
<dbReference type="InterPro" id="IPR050153">
    <property type="entry name" value="Metal_Ion_Import_ABC"/>
</dbReference>
<dbReference type="PROSITE" id="PS00211">
    <property type="entry name" value="ABC_TRANSPORTER_1"/>
    <property type="match status" value="1"/>
</dbReference>
<evidence type="ECO:0000259" key="5">
    <source>
        <dbReference type="PROSITE" id="PS50893"/>
    </source>
</evidence>
<evidence type="ECO:0000313" key="6">
    <source>
        <dbReference type="EMBL" id="AGC72478.1"/>
    </source>
</evidence>
<accession>L7VZG5</accession>
<keyword evidence="2" id="KW-0813">Transport</keyword>
<protein>
    <submittedName>
        <fullName evidence="6">ABC transporter, ATP-binding protein</fullName>
    </submittedName>
</protein>
<dbReference type="EMBL" id="JX649903">
    <property type="protein sequence ID" value="AGC72478.1"/>
    <property type="molecule type" value="Genomic_DNA"/>
</dbReference>
<dbReference type="PANTHER" id="PTHR42734">
    <property type="entry name" value="METAL TRANSPORT SYSTEM ATP-BINDING PROTEIN TM_0124-RELATED"/>
    <property type="match status" value="1"/>
</dbReference>
<dbReference type="InterPro" id="IPR027417">
    <property type="entry name" value="P-loop_NTPase"/>
</dbReference>
<dbReference type="InterPro" id="IPR017871">
    <property type="entry name" value="ABC_transporter-like_CS"/>
</dbReference>
<dbReference type="SMART" id="SM00382">
    <property type="entry name" value="AAA"/>
    <property type="match status" value="1"/>
</dbReference>
<dbReference type="Pfam" id="PF00005">
    <property type="entry name" value="ABC_tran"/>
    <property type="match status" value="1"/>
</dbReference>
<proteinExistence type="inferred from homology"/>
<dbReference type="SUPFAM" id="SSF52540">
    <property type="entry name" value="P-loop containing nucleoside triphosphate hydrolases"/>
    <property type="match status" value="1"/>
</dbReference>
<evidence type="ECO:0000256" key="2">
    <source>
        <dbReference type="ARBA" id="ARBA00022448"/>
    </source>
</evidence>
<dbReference type="PROSITE" id="PS50893">
    <property type="entry name" value="ABC_TRANSPORTER_2"/>
    <property type="match status" value="1"/>
</dbReference>
<sequence length="242" mass="26293">MIDPAAPLPSPPEADLVRLRAVGFRFGADVVLEGIDLALAAGERLALLGPNGGGKSTLVRLLLGLLRPAVGTLVRRPGLRLGYVPQFPAFDRHFPVRVEEMILQGRLRDRNRFRPFREAGPRDRELLTEVVGRLGLGALRRAYLDELSGGEMKRALVARALIAEPELLVLDEPTAALDEPSRRTLWALLAELPKSTAIVLATHDLAPETFAAQRAVLVDRRLEALDLAGLHAHPLVCGHGHG</sequence>
<comment type="similarity">
    <text evidence="1">Belongs to the ABC transporter superfamily.</text>
</comment>
<dbReference type="AlphaFoldDB" id="L7VZG5"/>
<dbReference type="GO" id="GO:0016887">
    <property type="term" value="F:ATP hydrolysis activity"/>
    <property type="evidence" value="ECO:0007669"/>
    <property type="project" value="InterPro"/>
</dbReference>
<evidence type="ECO:0000256" key="1">
    <source>
        <dbReference type="ARBA" id="ARBA00005417"/>
    </source>
</evidence>
<dbReference type="GO" id="GO:0005524">
    <property type="term" value="F:ATP binding"/>
    <property type="evidence" value="ECO:0007669"/>
    <property type="project" value="UniProtKB-KW"/>
</dbReference>
<name>L7VZG5_9BACT</name>